<keyword evidence="2" id="KW-1185">Reference proteome</keyword>
<dbReference type="RefSeq" id="WP_239678160.1">
    <property type="nucleotide sequence ID" value="NZ_CP070499.1"/>
</dbReference>
<name>A0A895YKE4_9ACTN</name>
<evidence type="ECO:0000313" key="1">
    <source>
        <dbReference type="EMBL" id="QSB15969.1"/>
    </source>
</evidence>
<proteinExistence type="predicted"/>
<dbReference type="AlphaFoldDB" id="A0A895YKE4"/>
<dbReference type="KEGG" id="nhy:JQS43_06460"/>
<protein>
    <submittedName>
        <fullName evidence="1">DUF2703 domain-containing protein</fullName>
    </submittedName>
</protein>
<dbReference type="Pfam" id="PF10865">
    <property type="entry name" value="DUF2703"/>
    <property type="match status" value="1"/>
</dbReference>
<reference evidence="1" key="1">
    <citation type="submission" date="2021-02" db="EMBL/GenBank/DDBJ databases">
        <title>Natrosporangium hydrolyticum gen. nov., sp. nov, a haloalkaliphilic actinobacterium from a soda solonchak soil.</title>
        <authorList>
            <person name="Sorokin D.Y."/>
            <person name="Khijniak T.V."/>
            <person name="Zakharycheva A.P."/>
            <person name="Boueva O.V."/>
            <person name="Ariskina E.V."/>
            <person name="Hahnke R.L."/>
            <person name="Bunk B."/>
            <person name="Sproer C."/>
            <person name="Schumann P."/>
            <person name="Evtushenko L.I."/>
            <person name="Kublanov I.V."/>
        </authorList>
    </citation>
    <scope>NUCLEOTIDE SEQUENCE</scope>
    <source>
        <strain evidence="1">DSM 106523</strain>
    </source>
</reference>
<accession>A0A895YKE4</accession>
<dbReference type="EMBL" id="CP070499">
    <property type="protein sequence ID" value="QSB15969.1"/>
    <property type="molecule type" value="Genomic_DNA"/>
</dbReference>
<organism evidence="1 2">
    <name type="scientific">Natronosporangium hydrolyticum</name>
    <dbReference type="NCBI Taxonomy" id="2811111"/>
    <lineage>
        <taxon>Bacteria</taxon>
        <taxon>Bacillati</taxon>
        <taxon>Actinomycetota</taxon>
        <taxon>Actinomycetes</taxon>
        <taxon>Micromonosporales</taxon>
        <taxon>Micromonosporaceae</taxon>
        <taxon>Natronosporangium</taxon>
    </lineage>
</organism>
<gene>
    <name evidence="1" type="ORF">JQS43_06460</name>
</gene>
<dbReference type="InterPro" id="IPR021219">
    <property type="entry name" value="DUF2703"/>
</dbReference>
<sequence length="181" mass="18848">MTLTTTAEPVTAGPPAKTPTVGRLSVEYWTVAMDGQDSCGSCDATLTAVTDAIDAVRPVAERLGLAIEVAPRAVSTWAEALQHRIVASPTIRAEGLELTPSHQDESETRQWHWRGGETASTPFPAVVDLLVQALAARSRAVSDYLTNGGPAPYVRRYLQTAPAAEPSATGAASCGTSSGCG</sequence>
<dbReference type="Proteomes" id="UP000662857">
    <property type="component" value="Chromosome"/>
</dbReference>
<evidence type="ECO:0000313" key="2">
    <source>
        <dbReference type="Proteomes" id="UP000662857"/>
    </source>
</evidence>